<dbReference type="GO" id="GO:0003724">
    <property type="term" value="F:RNA helicase activity"/>
    <property type="evidence" value="ECO:0007669"/>
    <property type="project" value="UniProtKB-EC"/>
</dbReference>
<name>A0A0K8RGQ5_IXORI</name>
<evidence type="ECO:0000256" key="5">
    <source>
        <dbReference type="ARBA" id="ARBA00022840"/>
    </source>
</evidence>
<feature type="domain" description="DEAD-box RNA helicase Q" evidence="8">
    <location>
        <begin position="14"/>
        <end position="42"/>
    </location>
</feature>
<keyword evidence="5" id="KW-0067">ATP-binding</keyword>
<evidence type="ECO:0000313" key="9">
    <source>
        <dbReference type="EMBL" id="JAA69664.1"/>
    </source>
</evidence>
<feature type="domain" description="Helicase ATP-binding" evidence="7">
    <location>
        <begin position="45"/>
        <end position="185"/>
    </location>
</feature>
<dbReference type="CDD" id="cd17955">
    <property type="entry name" value="DEADc_DDX49"/>
    <property type="match status" value="1"/>
</dbReference>
<dbReference type="PANTHER" id="PTHR47959:SF24">
    <property type="entry name" value="ATP-DEPENDENT RNA HELICASE"/>
    <property type="match status" value="1"/>
</dbReference>
<dbReference type="InterPro" id="IPR011545">
    <property type="entry name" value="DEAD/DEAH_box_helicase_dom"/>
</dbReference>
<feature type="short sequence motif" description="Q motif" evidence="6">
    <location>
        <begin position="14"/>
        <end position="42"/>
    </location>
</feature>
<evidence type="ECO:0000256" key="4">
    <source>
        <dbReference type="ARBA" id="ARBA00022806"/>
    </source>
</evidence>
<sequence length="291" mass="31665">MTEVQRLQSPERDPTFEDLQLKKWIIDQLNSLGIKKPSPVQQNCIPSILKGKDCIGCAKTGSGKTLAFALPILQKLFEDPYGIFALVLTPTRELAFQISEQFKVIGKAVGLKDCVIVGGMDMVTQGRLLAESPHVVVSTPGRLADHLESCNTFTLGRIKFLVLDEADRLLEGHFNEQLKTIFFCAAQEPADAAVQCHHHENTGGAAERCDDGPFLLHCSGGGGDGGRAGPALRAHAESRARRLPRARAAAVSELRPKGLRRHLHKHLQELPGAVHGTQVSGFCQCGAVYFF</sequence>
<evidence type="ECO:0000259" key="8">
    <source>
        <dbReference type="PROSITE" id="PS51195"/>
    </source>
</evidence>
<dbReference type="SUPFAM" id="SSF52540">
    <property type="entry name" value="P-loop containing nucleoside triphosphate hydrolases"/>
    <property type="match status" value="1"/>
</dbReference>
<dbReference type="GO" id="GO:0005829">
    <property type="term" value="C:cytosol"/>
    <property type="evidence" value="ECO:0007669"/>
    <property type="project" value="TreeGrafter"/>
</dbReference>
<dbReference type="PROSITE" id="PS51192">
    <property type="entry name" value="HELICASE_ATP_BIND_1"/>
    <property type="match status" value="1"/>
</dbReference>
<dbReference type="GO" id="GO:0003676">
    <property type="term" value="F:nucleic acid binding"/>
    <property type="evidence" value="ECO:0007669"/>
    <property type="project" value="InterPro"/>
</dbReference>
<dbReference type="InterPro" id="IPR014001">
    <property type="entry name" value="Helicase_ATP-bd"/>
</dbReference>
<dbReference type="EC" id="3.6.4.13" evidence="1"/>
<evidence type="ECO:0000259" key="7">
    <source>
        <dbReference type="PROSITE" id="PS51192"/>
    </source>
</evidence>
<dbReference type="AlphaFoldDB" id="A0A0K8RGQ5"/>
<proteinExistence type="evidence at transcript level"/>
<organism evidence="9">
    <name type="scientific">Ixodes ricinus</name>
    <name type="common">Common tick</name>
    <name type="synonym">Acarus ricinus</name>
    <dbReference type="NCBI Taxonomy" id="34613"/>
    <lineage>
        <taxon>Eukaryota</taxon>
        <taxon>Metazoa</taxon>
        <taxon>Ecdysozoa</taxon>
        <taxon>Arthropoda</taxon>
        <taxon>Chelicerata</taxon>
        <taxon>Arachnida</taxon>
        <taxon>Acari</taxon>
        <taxon>Parasitiformes</taxon>
        <taxon>Ixodida</taxon>
        <taxon>Ixodoidea</taxon>
        <taxon>Ixodidae</taxon>
        <taxon>Ixodinae</taxon>
        <taxon>Ixodes</taxon>
    </lineage>
</organism>
<dbReference type="InterPro" id="IPR014014">
    <property type="entry name" value="RNA_helicase_DEAD_Q_motif"/>
</dbReference>
<dbReference type="GO" id="GO:0016787">
    <property type="term" value="F:hydrolase activity"/>
    <property type="evidence" value="ECO:0007669"/>
    <property type="project" value="UniProtKB-KW"/>
</dbReference>
<accession>A0A0K8RGQ5</accession>
<reference evidence="9" key="1">
    <citation type="submission" date="2012-12" db="EMBL/GenBank/DDBJ databases">
        <title>Identification and characterization of a phenylalanine ammonia-lyase gene family in Isatis indigotica Fort.</title>
        <authorList>
            <person name="Liu Q."/>
            <person name="Chen J."/>
            <person name="Zhou X."/>
            <person name="Di P."/>
            <person name="Xiao Y."/>
            <person name="Xuan H."/>
            <person name="Zhang L."/>
            <person name="Chen W."/>
        </authorList>
    </citation>
    <scope>NUCLEOTIDE SEQUENCE</scope>
    <source>
        <tissue evidence="9">Salivary gland</tissue>
    </source>
</reference>
<keyword evidence="4 9" id="KW-0347">Helicase</keyword>
<dbReference type="EMBL" id="GADI01004144">
    <property type="protein sequence ID" value="JAA69664.1"/>
    <property type="molecule type" value="mRNA"/>
</dbReference>
<dbReference type="PANTHER" id="PTHR47959">
    <property type="entry name" value="ATP-DEPENDENT RNA HELICASE RHLE-RELATED"/>
    <property type="match status" value="1"/>
</dbReference>
<keyword evidence="3" id="KW-0378">Hydrolase</keyword>
<evidence type="ECO:0000256" key="2">
    <source>
        <dbReference type="ARBA" id="ARBA00022741"/>
    </source>
</evidence>
<evidence type="ECO:0000256" key="6">
    <source>
        <dbReference type="PROSITE-ProRule" id="PRU00552"/>
    </source>
</evidence>
<dbReference type="Pfam" id="PF00270">
    <property type="entry name" value="DEAD"/>
    <property type="match status" value="1"/>
</dbReference>
<evidence type="ECO:0000256" key="3">
    <source>
        <dbReference type="ARBA" id="ARBA00022801"/>
    </source>
</evidence>
<protein>
    <recommendedName>
        <fullName evidence="1">RNA helicase</fullName>
        <ecNumber evidence="1">3.6.4.13</ecNumber>
    </recommendedName>
</protein>
<dbReference type="GO" id="GO:0005524">
    <property type="term" value="F:ATP binding"/>
    <property type="evidence" value="ECO:0007669"/>
    <property type="project" value="UniProtKB-KW"/>
</dbReference>
<dbReference type="InterPro" id="IPR027417">
    <property type="entry name" value="P-loop_NTPase"/>
</dbReference>
<dbReference type="InterPro" id="IPR050079">
    <property type="entry name" value="DEAD_box_RNA_helicase"/>
</dbReference>
<dbReference type="InterPro" id="IPR000629">
    <property type="entry name" value="RNA-helicase_DEAD-box_CS"/>
</dbReference>
<dbReference type="PROSITE" id="PS00039">
    <property type="entry name" value="DEAD_ATP_HELICASE"/>
    <property type="match status" value="1"/>
</dbReference>
<keyword evidence="2" id="KW-0547">Nucleotide-binding</keyword>
<evidence type="ECO:0000256" key="1">
    <source>
        <dbReference type="ARBA" id="ARBA00012552"/>
    </source>
</evidence>
<dbReference type="SMART" id="SM00487">
    <property type="entry name" value="DEXDc"/>
    <property type="match status" value="1"/>
</dbReference>
<dbReference type="Gene3D" id="3.40.50.300">
    <property type="entry name" value="P-loop containing nucleotide triphosphate hydrolases"/>
    <property type="match status" value="1"/>
</dbReference>
<dbReference type="PROSITE" id="PS51195">
    <property type="entry name" value="Q_MOTIF"/>
    <property type="match status" value="1"/>
</dbReference>